<feature type="domain" description="SusD-like N-terminal" evidence="7">
    <location>
        <begin position="23"/>
        <end position="227"/>
    </location>
</feature>
<dbReference type="Gene3D" id="1.25.40.390">
    <property type="match status" value="1"/>
</dbReference>
<sequence>MKSIYKYQCLFLMILLCGACKKEFLDKKPSSNILTPTTLVELRSLLEASDVISSTGGLPQISADEYLILSTSNYLALPNAVQRNGYIWSKELYDGEEVNDWNLPFRQIFYANSVLDVLNRSSFADKKESDIIRGWACFVRAYAYYDLARNFCKVYRAETADTDLGLPLRLKPDVDVSEKRSSLKKTFNQIFDDLNIAAALLDASVPPLNKNRPSKTAVMALKSRIYLYMGDYNNAELYADSTITYHNKLINYNNVSTTSDTPFGYNADEVIYQTTHLVAYSATSGTGNRLDIEVNPEIYLLFEQNDLRKSIFFRTNSLGKINIKRGYVGAGSYPFTGLATDEIYLIKAECLARKGDAIAAIDKLNQLLINRYKTNLFLPLTATSPADALQKILNERRKELLWKSLRWSDLKRLNRDGENIILTRSINNVTYTLPPGDPRYVFPIPNQEITLSGIQQNPR</sequence>
<accession>A0ABR6ESE6</accession>
<feature type="domain" description="RagB/SusD" evidence="6">
    <location>
        <begin position="342"/>
        <end position="458"/>
    </location>
</feature>
<dbReference type="SUPFAM" id="SSF48452">
    <property type="entry name" value="TPR-like"/>
    <property type="match status" value="1"/>
</dbReference>
<evidence type="ECO:0000256" key="1">
    <source>
        <dbReference type="ARBA" id="ARBA00004442"/>
    </source>
</evidence>
<comment type="similarity">
    <text evidence="2">Belongs to the SusD family.</text>
</comment>
<keyword evidence="9" id="KW-1185">Reference proteome</keyword>
<dbReference type="Proteomes" id="UP000636110">
    <property type="component" value="Unassembled WGS sequence"/>
</dbReference>
<keyword evidence="5" id="KW-0998">Cell outer membrane</keyword>
<keyword evidence="3" id="KW-0732">Signal</keyword>
<dbReference type="EMBL" id="WNXC01000001">
    <property type="protein sequence ID" value="MBB2147343.1"/>
    <property type="molecule type" value="Genomic_DNA"/>
</dbReference>
<gene>
    <name evidence="8" type="ORF">GM920_00325</name>
</gene>
<dbReference type="InterPro" id="IPR012944">
    <property type="entry name" value="SusD_RagB_dom"/>
</dbReference>
<dbReference type="RefSeq" id="WP_182952625.1">
    <property type="nucleotide sequence ID" value="NZ_WNXC01000001.1"/>
</dbReference>
<reference evidence="8 9" key="1">
    <citation type="submission" date="2019-11" db="EMBL/GenBank/DDBJ databases">
        <title>Description of Pedobacter sp. LMG 31462T.</title>
        <authorList>
            <person name="Carlier A."/>
            <person name="Qi S."/>
            <person name="Vandamme P."/>
        </authorList>
    </citation>
    <scope>NUCLEOTIDE SEQUENCE [LARGE SCALE GENOMIC DNA]</scope>
    <source>
        <strain evidence="8 9">LMG 31462</strain>
    </source>
</reference>
<organism evidence="8 9">
    <name type="scientific">Pedobacter gandavensis</name>
    <dbReference type="NCBI Taxonomy" id="2679963"/>
    <lineage>
        <taxon>Bacteria</taxon>
        <taxon>Pseudomonadati</taxon>
        <taxon>Bacteroidota</taxon>
        <taxon>Sphingobacteriia</taxon>
        <taxon>Sphingobacteriales</taxon>
        <taxon>Sphingobacteriaceae</taxon>
        <taxon>Pedobacter</taxon>
    </lineage>
</organism>
<dbReference type="Pfam" id="PF07980">
    <property type="entry name" value="SusD_RagB"/>
    <property type="match status" value="1"/>
</dbReference>
<dbReference type="InterPro" id="IPR033985">
    <property type="entry name" value="SusD-like_N"/>
</dbReference>
<protein>
    <submittedName>
        <fullName evidence="8">RagB/SusD family nutrient uptake outer membrane protein</fullName>
    </submittedName>
</protein>
<evidence type="ECO:0000256" key="4">
    <source>
        <dbReference type="ARBA" id="ARBA00023136"/>
    </source>
</evidence>
<dbReference type="Pfam" id="PF14322">
    <property type="entry name" value="SusD-like_3"/>
    <property type="match status" value="1"/>
</dbReference>
<evidence type="ECO:0000256" key="3">
    <source>
        <dbReference type="ARBA" id="ARBA00022729"/>
    </source>
</evidence>
<name>A0ABR6ESE6_9SPHI</name>
<evidence type="ECO:0000313" key="9">
    <source>
        <dbReference type="Proteomes" id="UP000636110"/>
    </source>
</evidence>
<dbReference type="InterPro" id="IPR011990">
    <property type="entry name" value="TPR-like_helical_dom_sf"/>
</dbReference>
<evidence type="ECO:0000256" key="2">
    <source>
        <dbReference type="ARBA" id="ARBA00006275"/>
    </source>
</evidence>
<keyword evidence="4" id="KW-0472">Membrane</keyword>
<evidence type="ECO:0000259" key="6">
    <source>
        <dbReference type="Pfam" id="PF07980"/>
    </source>
</evidence>
<comment type="subcellular location">
    <subcellularLocation>
        <location evidence="1">Cell outer membrane</location>
    </subcellularLocation>
</comment>
<evidence type="ECO:0000259" key="7">
    <source>
        <dbReference type="Pfam" id="PF14322"/>
    </source>
</evidence>
<comment type="caution">
    <text evidence="8">The sequence shown here is derived from an EMBL/GenBank/DDBJ whole genome shotgun (WGS) entry which is preliminary data.</text>
</comment>
<proteinExistence type="inferred from homology"/>
<evidence type="ECO:0000256" key="5">
    <source>
        <dbReference type="ARBA" id="ARBA00023237"/>
    </source>
</evidence>
<evidence type="ECO:0000313" key="8">
    <source>
        <dbReference type="EMBL" id="MBB2147343.1"/>
    </source>
</evidence>